<name>A0A9E8NHL7_9BACT</name>
<dbReference type="InterPro" id="IPR029060">
    <property type="entry name" value="PIN-like_dom_sf"/>
</dbReference>
<keyword evidence="3" id="KW-1185">Reference proteome</keyword>
<sequence>MKYLLDTHIIIWTFFETPKLSESIKSILSNKDNDIYVSSVNFWEISIKVNTGKIGLGKISPEELPGICLEAGFNLIDLNTTEASTYHQLAAQYHKDPFDRMLIWQAISNRYTLISDDDNIKNYTSEGLKVVW</sequence>
<dbReference type="PANTHER" id="PTHR36173:SF2">
    <property type="entry name" value="RIBONUCLEASE VAPC16"/>
    <property type="match status" value="1"/>
</dbReference>
<dbReference type="KEGG" id="dpf:ON006_14470"/>
<dbReference type="Pfam" id="PF01850">
    <property type="entry name" value="PIN"/>
    <property type="match status" value="1"/>
</dbReference>
<dbReference type="SUPFAM" id="SSF88723">
    <property type="entry name" value="PIN domain-like"/>
    <property type="match status" value="1"/>
</dbReference>
<dbReference type="CDD" id="cd09872">
    <property type="entry name" value="PIN_Sll0205-like"/>
    <property type="match status" value="1"/>
</dbReference>
<dbReference type="PANTHER" id="PTHR36173">
    <property type="entry name" value="RIBONUCLEASE VAPC16-RELATED"/>
    <property type="match status" value="1"/>
</dbReference>
<reference evidence="2" key="1">
    <citation type="submission" date="2022-11" db="EMBL/GenBank/DDBJ databases">
        <title>Dyadobacter pollutisoli sp. nov., isolated from plastic dumped soil.</title>
        <authorList>
            <person name="Kim J.M."/>
            <person name="Kim K.R."/>
            <person name="Lee J.K."/>
            <person name="Hao L."/>
            <person name="Jeon C.O."/>
        </authorList>
    </citation>
    <scope>NUCLEOTIDE SEQUENCE</scope>
    <source>
        <strain evidence="2">U1</strain>
    </source>
</reference>
<organism evidence="2 3">
    <name type="scientific">Dyadobacter pollutisoli</name>
    <dbReference type="NCBI Taxonomy" id="2910158"/>
    <lineage>
        <taxon>Bacteria</taxon>
        <taxon>Pseudomonadati</taxon>
        <taxon>Bacteroidota</taxon>
        <taxon>Cytophagia</taxon>
        <taxon>Cytophagales</taxon>
        <taxon>Spirosomataceae</taxon>
        <taxon>Dyadobacter</taxon>
    </lineage>
</organism>
<dbReference type="Gene3D" id="3.40.50.1010">
    <property type="entry name" value="5'-nuclease"/>
    <property type="match status" value="1"/>
</dbReference>
<evidence type="ECO:0000313" key="3">
    <source>
        <dbReference type="Proteomes" id="UP001164653"/>
    </source>
</evidence>
<dbReference type="RefSeq" id="WP_244820505.1">
    <property type="nucleotide sequence ID" value="NZ_CP112998.1"/>
</dbReference>
<dbReference type="InterPro" id="IPR002716">
    <property type="entry name" value="PIN_dom"/>
</dbReference>
<dbReference type="InterPro" id="IPR052919">
    <property type="entry name" value="TA_system_RNase"/>
</dbReference>
<proteinExistence type="predicted"/>
<evidence type="ECO:0000259" key="1">
    <source>
        <dbReference type="Pfam" id="PF01850"/>
    </source>
</evidence>
<protein>
    <submittedName>
        <fullName evidence="2">Type II toxin-antitoxin system VapC family toxin</fullName>
    </submittedName>
</protein>
<dbReference type="AlphaFoldDB" id="A0A9E8NHL7"/>
<evidence type="ECO:0000313" key="2">
    <source>
        <dbReference type="EMBL" id="WAC15141.1"/>
    </source>
</evidence>
<gene>
    <name evidence="2" type="ORF">ON006_14470</name>
</gene>
<dbReference type="Proteomes" id="UP001164653">
    <property type="component" value="Chromosome"/>
</dbReference>
<dbReference type="EMBL" id="CP112998">
    <property type="protein sequence ID" value="WAC15141.1"/>
    <property type="molecule type" value="Genomic_DNA"/>
</dbReference>
<dbReference type="InterPro" id="IPR041705">
    <property type="entry name" value="PIN_Sll0205"/>
</dbReference>
<accession>A0A9E8NHL7</accession>
<feature type="domain" description="PIN" evidence="1">
    <location>
        <begin position="3"/>
        <end position="123"/>
    </location>
</feature>